<dbReference type="GO" id="GO:0005886">
    <property type="term" value="C:plasma membrane"/>
    <property type="evidence" value="ECO:0007669"/>
    <property type="project" value="UniProtKB-SubCell"/>
</dbReference>
<sequence length="532" mass="61134">MKRSFILASLTSLLLFLIFPLFSLWPLAFVSLIPLYFGFENLSTHRTFLVTWLSGFFFFCGLLHWIVFNPAVESWVRPLLYLGVMLIAAYLSLFLAASFTLAKWLTGKLNIPFWWAAPFGLVLFDFIRSHGILGFPWGSLGYSLARWTSAIQMASITGVYGVTFWIVLVNGLIYGLIKYFIANRPFRLTPRFFLRMALVLLVFALPPLTGKLMLFPVNKKIRNSPLLNVSLIQGNIQQGFRWDREFREYNWQIYDSLSRQAVKQPVDLLVWPETALPFYLRYEPEYYLRALSLANDLKSSILTGVPDFSYEPNRQTQLYYNSAFLIRPIYGLTGSYAKRHLVPFGERFPYKEKIPFIRNINFGEGEWTPGADSIIFDMGGINFSCMICFESIFPEIARQQVGRGARFLVNITNDGWFGRSGAARQHAEMAVFRAVEQRRAIARCANSGISMFILPTGEIIKPTPLYKQMIITNAIPLLNNRTFYQKYGDLFVLLILIVSIFPLMALLVKSLPFNLPKSFLPRKHRVFGRVNS</sequence>
<evidence type="ECO:0000256" key="2">
    <source>
        <dbReference type="ARBA" id="ARBA00022475"/>
    </source>
</evidence>
<evidence type="ECO:0000259" key="9">
    <source>
        <dbReference type="PROSITE" id="PS50263"/>
    </source>
</evidence>
<dbReference type="EC" id="2.3.1.269" evidence="8"/>
<dbReference type="InterPro" id="IPR003010">
    <property type="entry name" value="C-N_Hydrolase"/>
</dbReference>
<dbReference type="Proteomes" id="UP000177230">
    <property type="component" value="Unassembled WGS sequence"/>
</dbReference>
<feature type="transmembrane region" description="Helical" evidence="8">
    <location>
        <begin position="193"/>
        <end position="214"/>
    </location>
</feature>
<keyword evidence="3 8" id="KW-0808">Transferase</keyword>
<dbReference type="PROSITE" id="PS50263">
    <property type="entry name" value="CN_HYDROLASE"/>
    <property type="match status" value="1"/>
</dbReference>
<evidence type="ECO:0000256" key="6">
    <source>
        <dbReference type="ARBA" id="ARBA00023136"/>
    </source>
</evidence>
<name>A0A1F5RFN3_9BACT</name>
<evidence type="ECO:0000256" key="4">
    <source>
        <dbReference type="ARBA" id="ARBA00022692"/>
    </source>
</evidence>
<comment type="pathway">
    <text evidence="8">Protein modification; lipoprotein biosynthesis (N-acyl transfer).</text>
</comment>
<comment type="catalytic activity">
    <reaction evidence="8">
        <text>N-terminal S-1,2-diacyl-sn-glyceryl-L-cysteinyl-[lipoprotein] + a glycerophospholipid = N-acyl-S-1,2-diacyl-sn-glyceryl-L-cysteinyl-[lipoprotein] + a 2-acyl-sn-glycero-3-phospholipid + H(+)</text>
        <dbReference type="Rhea" id="RHEA:48228"/>
        <dbReference type="Rhea" id="RHEA-COMP:14681"/>
        <dbReference type="Rhea" id="RHEA-COMP:14684"/>
        <dbReference type="ChEBI" id="CHEBI:15378"/>
        <dbReference type="ChEBI" id="CHEBI:136912"/>
        <dbReference type="ChEBI" id="CHEBI:140656"/>
        <dbReference type="ChEBI" id="CHEBI:140657"/>
        <dbReference type="ChEBI" id="CHEBI:140660"/>
        <dbReference type="EC" id="2.3.1.269"/>
    </reaction>
</comment>
<accession>A0A1F5RFN3</accession>
<dbReference type="Pfam" id="PF00795">
    <property type="entry name" value="CN_hydrolase"/>
    <property type="match status" value="1"/>
</dbReference>
<evidence type="ECO:0000256" key="8">
    <source>
        <dbReference type="HAMAP-Rule" id="MF_01148"/>
    </source>
</evidence>
<keyword evidence="7 8" id="KW-0012">Acyltransferase</keyword>
<dbReference type="CDD" id="cd07571">
    <property type="entry name" value="ALP_N-acyl_transferase"/>
    <property type="match status" value="1"/>
</dbReference>
<dbReference type="Pfam" id="PF20154">
    <property type="entry name" value="LNT_N"/>
    <property type="match status" value="1"/>
</dbReference>
<gene>
    <name evidence="8" type="primary">lnt</name>
    <name evidence="10" type="ORF">A2024_09950</name>
</gene>
<dbReference type="UniPathway" id="UPA00666"/>
<comment type="caution">
    <text evidence="10">The sequence shown here is derived from an EMBL/GenBank/DDBJ whole genome shotgun (WGS) entry which is preliminary data.</text>
</comment>
<evidence type="ECO:0000256" key="7">
    <source>
        <dbReference type="ARBA" id="ARBA00023315"/>
    </source>
</evidence>
<feature type="transmembrane region" description="Helical" evidence="8">
    <location>
        <begin position="158"/>
        <end position="181"/>
    </location>
</feature>
<dbReference type="EMBL" id="MFFM01000024">
    <property type="protein sequence ID" value="OGF13202.1"/>
    <property type="molecule type" value="Genomic_DNA"/>
</dbReference>
<evidence type="ECO:0000256" key="1">
    <source>
        <dbReference type="ARBA" id="ARBA00004651"/>
    </source>
</evidence>
<feature type="domain" description="CN hydrolase" evidence="9">
    <location>
        <begin position="232"/>
        <end position="477"/>
    </location>
</feature>
<protein>
    <recommendedName>
        <fullName evidence="8">Apolipoprotein N-acyltransferase</fullName>
        <shortName evidence="8">ALP N-acyltransferase</shortName>
        <ecNumber evidence="8">2.3.1.269</ecNumber>
    </recommendedName>
</protein>
<feature type="transmembrane region" description="Helical" evidence="8">
    <location>
        <begin position="113"/>
        <end position="137"/>
    </location>
</feature>
<keyword evidence="10" id="KW-0449">Lipoprotein</keyword>
<keyword evidence="6 8" id="KW-0472">Membrane</keyword>
<dbReference type="Gene3D" id="3.60.110.10">
    <property type="entry name" value="Carbon-nitrogen hydrolase"/>
    <property type="match status" value="1"/>
</dbReference>
<keyword evidence="2 8" id="KW-1003">Cell membrane</keyword>
<organism evidence="10 11">
    <name type="scientific">Candidatus Edwardsbacteria bacterium GWF2_54_11</name>
    <dbReference type="NCBI Taxonomy" id="1817851"/>
    <lineage>
        <taxon>Bacteria</taxon>
        <taxon>Candidatus Edwardsiibacteriota</taxon>
    </lineage>
</organism>
<dbReference type="InterPro" id="IPR045378">
    <property type="entry name" value="LNT_N"/>
</dbReference>
<keyword evidence="5 8" id="KW-1133">Transmembrane helix</keyword>
<feature type="transmembrane region" description="Helical" evidence="8">
    <location>
        <begin position="49"/>
        <end position="67"/>
    </location>
</feature>
<dbReference type="InterPro" id="IPR004563">
    <property type="entry name" value="Apolipo_AcylTrfase"/>
</dbReference>
<feature type="transmembrane region" description="Helical" evidence="8">
    <location>
        <begin position="490"/>
        <end position="508"/>
    </location>
</feature>
<dbReference type="GO" id="GO:0016410">
    <property type="term" value="F:N-acyltransferase activity"/>
    <property type="evidence" value="ECO:0007669"/>
    <property type="project" value="UniProtKB-UniRule"/>
</dbReference>
<dbReference type="PANTHER" id="PTHR38686:SF1">
    <property type="entry name" value="APOLIPOPROTEIN N-ACYLTRANSFERASE"/>
    <property type="match status" value="1"/>
</dbReference>
<evidence type="ECO:0000256" key="3">
    <source>
        <dbReference type="ARBA" id="ARBA00022679"/>
    </source>
</evidence>
<comment type="similarity">
    <text evidence="8">Belongs to the CN hydrolase family. Apolipoprotein N-acyltransferase subfamily.</text>
</comment>
<dbReference type="AlphaFoldDB" id="A0A1F5RFN3"/>
<evidence type="ECO:0000313" key="11">
    <source>
        <dbReference type="Proteomes" id="UP000177230"/>
    </source>
</evidence>
<dbReference type="HAMAP" id="MF_01148">
    <property type="entry name" value="Lnt"/>
    <property type="match status" value="1"/>
</dbReference>
<dbReference type="SUPFAM" id="SSF56317">
    <property type="entry name" value="Carbon-nitrogen hydrolase"/>
    <property type="match status" value="1"/>
</dbReference>
<reference evidence="10 11" key="1">
    <citation type="journal article" date="2016" name="Nat. Commun.">
        <title>Thousands of microbial genomes shed light on interconnected biogeochemical processes in an aquifer system.</title>
        <authorList>
            <person name="Anantharaman K."/>
            <person name="Brown C.T."/>
            <person name="Hug L.A."/>
            <person name="Sharon I."/>
            <person name="Castelle C.J."/>
            <person name="Probst A.J."/>
            <person name="Thomas B.C."/>
            <person name="Singh A."/>
            <person name="Wilkins M.J."/>
            <person name="Karaoz U."/>
            <person name="Brodie E.L."/>
            <person name="Williams K.H."/>
            <person name="Hubbard S.S."/>
            <person name="Banfield J.F."/>
        </authorList>
    </citation>
    <scope>NUCLEOTIDE SEQUENCE [LARGE SCALE GENOMIC DNA]</scope>
</reference>
<dbReference type="NCBIfam" id="TIGR00546">
    <property type="entry name" value="lnt"/>
    <property type="match status" value="1"/>
</dbReference>
<dbReference type="InterPro" id="IPR036526">
    <property type="entry name" value="C-N_Hydrolase_sf"/>
</dbReference>
<dbReference type="PANTHER" id="PTHR38686">
    <property type="entry name" value="APOLIPOPROTEIN N-ACYLTRANSFERASE"/>
    <property type="match status" value="1"/>
</dbReference>
<comment type="subcellular location">
    <subcellularLocation>
        <location evidence="1 8">Cell membrane</location>
        <topology evidence="1 8">Multi-pass membrane protein</topology>
    </subcellularLocation>
</comment>
<evidence type="ECO:0000313" key="10">
    <source>
        <dbReference type="EMBL" id="OGF13202.1"/>
    </source>
</evidence>
<feature type="transmembrane region" description="Helical" evidence="8">
    <location>
        <begin position="79"/>
        <end position="101"/>
    </location>
</feature>
<comment type="function">
    <text evidence="8">Catalyzes the phospholipid dependent N-acylation of the N-terminal cysteine of apolipoprotein, the last step in lipoprotein maturation.</text>
</comment>
<feature type="transmembrane region" description="Helical" evidence="8">
    <location>
        <begin position="12"/>
        <end position="37"/>
    </location>
</feature>
<evidence type="ECO:0000256" key="5">
    <source>
        <dbReference type="ARBA" id="ARBA00022989"/>
    </source>
</evidence>
<keyword evidence="4 8" id="KW-0812">Transmembrane</keyword>
<dbReference type="GO" id="GO:0042158">
    <property type="term" value="P:lipoprotein biosynthetic process"/>
    <property type="evidence" value="ECO:0007669"/>
    <property type="project" value="UniProtKB-UniRule"/>
</dbReference>
<proteinExistence type="inferred from homology"/>